<evidence type="ECO:0000256" key="1">
    <source>
        <dbReference type="ARBA" id="ARBA00007494"/>
    </source>
</evidence>
<dbReference type="AlphaFoldDB" id="A0A6I4W173"/>
<dbReference type="PRINTS" id="PR02008">
    <property type="entry name" value="RCMTFAMILY"/>
</dbReference>
<dbReference type="InterPro" id="IPR035926">
    <property type="entry name" value="NusB-like_sf"/>
</dbReference>
<feature type="binding site" evidence="7">
    <location>
        <begin position="287"/>
        <end position="293"/>
    </location>
    <ligand>
        <name>S-adenosyl-L-methionine</name>
        <dbReference type="ChEBI" id="CHEBI:59789"/>
    </ligand>
</feature>
<dbReference type="GO" id="GO:0006355">
    <property type="term" value="P:regulation of DNA-templated transcription"/>
    <property type="evidence" value="ECO:0007669"/>
    <property type="project" value="InterPro"/>
</dbReference>
<proteinExistence type="inferred from homology"/>
<evidence type="ECO:0000256" key="5">
    <source>
        <dbReference type="ARBA" id="ARBA00022884"/>
    </source>
</evidence>
<dbReference type="Pfam" id="PF01029">
    <property type="entry name" value="NusB"/>
    <property type="match status" value="1"/>
</dbReference>
<dbReference type="Gene3D" id="1.10.940.10">
    <property type="entry name" value="NusB-like"/>
    <property type="match status" value="1"/>
</dbReference>
<reference evidence="10 11" key="1">
    <citation type="submission" date="2019-12" db="EMBL/GenBank/DDBJ databases">
        <title>Nocardia macrotermitis sp. nov. and Nocardia aurantia sp. nov., isolated from the gut of the fungus growing-termite Macrotermes natalensis.</title>
        <authorList>
            <person name="Christine B."/>
            <person name="Rene B."/>
        </authorList>
    </citation>
    <scope>NUCLEOTIDE SEQUENCE [LARGE SCALE GENOMIC DNA]</scope>
    <source>
        <strain evidence="10 11">DSM 102126</strain>
    </source>
</reference>
<evidence type="ECO:0000256" key="8">
    <source>
        <dbReference type="SAM" id="MobiDB-lite"/>
    </source>
</evidence>
<evidence type="ECO:0000256" key="2">
    <source>
        <dbReference type="ARBA" id="ARBA00022603"/>
    </source>
</evidence>
<dbReference type="Gene3D" id="3.40.50.150">
    <property type="entry name" value="Vaccinia Virus protein VP39"/>
    <property type="match status" value="1"/>
</dbReference>
<dbReference type="SUPFAM" id="SSF48013">
    <property type="entry name" value="NusB-like"/>
    <property type="match status" value="1"/>
</dbReference>
<organism evidence="10 11">
    <name type="scientific">Actinomadura rayongensis</name>
    <dbReference type="NCBI Taxonomy" id="1429076"/>
    <lineage>
        <taxon>Bacteria</taxon>
        <taxon>Bacillati</taxon>
        <taxon>Actinomycetota</taxon>
        <taxon>Actinomycetes</taxon>
        <taxon>Streptosporangiales</taxon>
        <taxon>Thermomonosporaceae</taxon>
        <taxon>Actinomadura</taxon>
    </lineage>
</organism>
<dbReference type="PROSITE" id="PS01153">
    <property type="entry name" value="NOL1_NOP2_SUN"/>
    <property type="match status" value="1"/>
</dbReference>
<evidence type="ECO:0000256" key="4">
    <source>
        <dbReference type="ARBA" id="ARBA00022691"/>
    </source>
</evidence>
<comment type="function">
    <text evidence="6">May act as RNA methyltransferase.</text>
</comment>
<dbReference type="Proteomes" id="UP000431901">
    <property type="component" value="Unassembled WGS sequence"/>
</dbReference>
<dbReference type="FunFam" id="3.40.50.150:FF:000257">
    <property type="entry name" value="16S rRNA methyltransferase"/>
    <property type="match status" value="1"/>
</dbReference>
<comment type="caution">
    <text evidence="10">The sequence shown here is derived from an EMBL/GenBank/DDBJ whole genome shotgun (WGS) entry which is preliminary data.</text>
</comment>
<evidence type="ECO:0000256" key="3">
    <source>
        <dbReference type="ARBA" id="ARBA00022679"/>
    </source>
</evidence>
<protein>
    <submittedName>
        <fullName evidence="10">rRNA cytosine-C5-methyltransferase</fullName>
    </submittedName>
</protein>
<dbReference type="InterPro" id="IPR049560">
    <property type="entry name" value="MeTrfase_RsmB-F_NOP2_cat"/>
</dbReference>
<keyword evidence="4 7" id="KW-0949">S-adenosyl-L-methionine</keyword>
<evidence type="ECO:0000259" key="9">
    <source>
        <dbReference type="PROSITE" id="PS51686"/>
    </source>
</evidence>
<comment type="similarity">
    <text evidence="1 7">Belongs to the class I-like SAM-binding methyltransferase superfamily. RsmB/NOP family.</text>
</comment>
<dbReference type="RefSeq" id="WP_161102066.1">
    <property type="nucleotide sequence ID" value="NZ_JBHLYI010000005.1"/>
</dbReference>
<dbReference type="InterPro" id="IPR001678">
    <property type="entry name" value="MeTrfase_RsmB-F_NOP2_dom"/>
</dbReference>
<dbReference type="PANTHER" id="PTHR22807">
    <property type="entry name" value="NOP2 YEAST -RELATED NOL1/NOP2/FMU SUN DOMAIN-CONTAINING"/>
    <property type="match status" value="1"/>
</dbReference>
<gene>
    <name evidence="10" type="ORF">GQ466_08055</name>
</gene>
<feature type="compositionally biased region" description="Basic residues" evidence="8">
    <location>
        <begin position="1"/>
        <end position="22"/>
    </location>
</feature>
<dbReference type="GO" id="GO:0008173">
    <property type="term" value="F:RNA methyltransferase activity"/>
    <property type="evidence" value="ECO:0007669"/>
    <property type="project" value="InterPro"/>
</dbReference>
<dbReference type="Pfam" id="PF01189">
    <property type="entry name" value="Methyltr_RsmB-F"/>
    <property type="match status" value="1"/>
</dbReference>
<accession>A0A6I4W173</accession>
<feature type="domain" description="SAM-dependent MTase RsmB/NOP-type" evidence="9">
    <location>
        <begin position="186"/>
        <end position="471"/>
    </location>
</feature>
<keyword evidence="2 7" id="KW-0489">Methyltransferase</keyword>
<feature type="binding site" evidence="7">
    <location>
        <position position="312"/>
    </location>
    <ligand>
        <name>S-adenosyl-L-methionine</name>
        <dbReference type="ChEBI" id="CHEBI:59789"/>
    </ligand>
</feature>
<dbReference type="InterPro" id="IPR029063">
    <property type="entry name" value="SAM-dependent_MTases_sf"/>
</dbReference>
<sequence>MARDHRAHRGRDSRRPGGPRRTGRPEDLVRRTAFDVIRAVETRDAYANLLLPARLRDRHLTGRDAALATELTYGTLRGRGTYDAVLALCSDRELRRIDAPLLDVLRLGTHQILATRIPPHAAVGTAVDLARSVTGPGGSKFANAVLRKVAARPLDAWLEIVAPADADLTTRLSIAHSHPKWIVSALRDALGPDASEIAELLAADNARPRVTLVARPGRATVAELTDAGAAPAPYSPYGAVLPEGDPATLAAVREGRAAVQDEASQLVAAALAAVPLDGPDARWLDVCAGPGGKAGLLAALAAPRNAHLLAADLQPHRAALVRRTVDTRTAVIAADGTAPAWRPASFDRILLDAPCTGLGALRRRPEARWRRGPSAVAELGTTQRALLRAALDAVRPGGVVAYVTCSPHVAETRVVVDDILRERDDTERLNAPAVLTDLAPSLTRVAVGEDAQFWPHRHGTDAMFLSLLTRS</sequence>
<evidence type="ECO:0000256" key="6">
    <source>
        <dbReference type="ARBA" id="ARBA00059465"/>
    </source>
</evidence>
<dbReference type="OrthoDB" id="9810297at2"/>
<evidence type="ECO:0000256" key="7">
    <source>
        <dbReference type="PROSITE-ProRule" id="PRU01023"/>
    </source>
</evidence>
<dbReference type="InterPro" id="IPR018314">
    <property type="entry name" value="RsmB/NOL1/NOP2-like_CS"/>
</dbReference>
<dbReference type="SUPFAM" id="SSF53335">
    <property type="entry name" value="S-adenosyl-L-methionine-dependent methyltransferases"/>
    <property type="match status" value="1"/>
</dbReference>
<dbReference type="InterPro" id="IPR006027">
    <property type="entry name" value="NusB_RsmB_TIM44"/>
</dbReference>
<evidence type="ECO:0000313" key="10">
    <source>
        <dbReference type="EMBL" id="MXQ63987.1"/>
    </source>
</evidence>
<feature type="region of interest" description="Disordered" evidence="8">
    <location>
        <begin position="1"/>
        <end position="26"/>
    </location>
</feature>
<keyword evidence="5 7" id="KW-0694">RNA-binding</keyword>
<feature type="active site" description="Nucleophile" evidence="7">
    <location>
        <position position="405"/>
    </location>
</feature>
<feature type="binding site" evidence="7">
    <location>
        <position position="352"/>
    </location>
    <ligand>
        <name>S-adenosyl-L-methionine</name>
        <dbReference type="ChEBI" id="CHEBI:59789"/>
    </ligand>
</feature>
<evidence type="ECO:0000313" key="11">
    <source>
        <dbReference type="Proteomes" id="UP000431901"/>
    </source>
</evidence>
<comment type="caution">
    <text evidence="7">Lacks conserved residue(s) required for the propagation of feature annotation.</text>
</comment>
<keyword evidence="3 7" id="KW-0808">Transferase</keyword>
<dbReference type="GO" id="GO:0003723">
    <property type="term" value="F:RNA binding"/>
    <property type="evidence" value="ECO:0007669"/>
    <property type="project" value="UniProtKB-UniRule"/>
</dbReference>
<name>A0A6I4W173_9ACTN</name>
<dbReference type="InterPro" id="IPR023267">
    <property type="entry name" value="RCMT"/>
</dbReference>
<dbReference type="GO" id="GO:0001510">
    <property type="term" value="P:RNA methylation"/>
    <property type="evidence" value="ECO:0007669"/>
    <property type="project" value="InterPro"/>
</dbReference>
<dbReference type="PROSITE" id="PS51686">
    <property type="entry name" value="SAM_MT_RSMB_NOP"/>
    <property type="match status" value="1"/>
</dbReference>
<keyword evidence="11" id="KW-1185">Reference proteome</keyword>
<dbReference type="PANTHER" id="PTHR22807:SF53">
    <property type="entry name" value="RIBOSOMAL RNA SMALL SUBUNIT METHYLTRANSFERASE B-RELATED"/>
    <property type="match status" value="1"/>
</dbReference>
<dbReference type="EMBL" id="WUTW01000001">
    <property type="protein sequence ID" value="MXQ63987.1"/>
    <property type="molecule type" value="Genomic_DNA"/>
</dbReference>